<dbReference type="InterPro" id="IPR000531">
    <property type="entry name" value="Beta-barrel_TonB"/>
</dbReference>
<evidence type="ECO:0000259" key="14">
    <source>
        <dbReference type="Pfam" id="PF07715"/>
    </source>
</evidence>
<keyword evidence="5 11" id="KW-0812">Transmembrane</keyword>
<feature type="domain" description="TonB-dependent receptor-like beta-barrel" evidence="13">
    <location>
        <begin position="247"/>
        <end position="654"/>
    </location>
</feature>
<evidence type="ECO:0000256" key="7">
    <source>
        <dbReference type="ARBA" id="ARBA00023065"/>
    </source>
</evidence>
<evidence type="ECO:0000256" key="5">
    <source>
        <dbReference type="ARBA" id="ARBA00022692"/>
    </source>
</evidence>
<dbReference type="EMBL" id="QICL01000001">
    <property type="protein sequence ID" value="PXV69135.1"/>
    <property type="molecule type" value="Genomic_DNA"/>
</dbReference>
<protein>
    <submittedName>
        <fullName evidence="15">Outer membrane receptor protein involved in Fe transport</fullName>
    </submittedName>
</protein>
<comment type="caution">
    <text evidence="15">The sequence shown here is derived from an EMBL/GenBank/DDBJ whole genome shotgun (WGS) entry which is preliminary data.</text>
</comment>
<proteinExistence type="inferred from homology"/>
<evidence type="ECO:0000256" key="9">
    <source>
        <dbReference type="ARBA" id="ARBA00023136"/>
    </source>
</evidence>
<keyword evidence="15" id="KW-0675">Receptor</keyword>
<evidence type="ECO:0000256" key="11">
    <source>
        <dbReference type="PROSITE-ProRule" id="PRU01360"/>
    </source>
</evidence>
<evidence type="ECO:0000256" key="6">
    <source>
        <dbReference type="ARBA" id="ARBA00023004"/>
    </source>
</evidence>
<keyword evidence="2 11" id="KW-0813">Transport</keyword>
<dbReference type="GO" id="GO:0009279">
    <property type="term" value="C:cell outer membrane"/>
    <property type="evidence" value="ECO:0007669"/>
    <property type="project" value="UniProtKB-SubCell"/>
</dbReference>
<evidence type="ECO:0000313" key="15">
    <source>
        <dbReference type="EMBL" id="PXV69135.1"/>
    </source>
</evidence>
<evidence type="ECO:0000256" key="8">
    <source>
        <dbReference type="ARBA" id="ARBA00023077"/>
    </source>
</evidence>
<evidence type="ECO:0000256" key="2">
    <source>
        <dbReference type="ARBA" id="ARBA00022448"/>
    </source>
</evidence>
<dbReference type="InterPro" id="IPR036942">
    <property type="entry name" value="Beta-barrel_TonB_sf"/>
</dbReference>
<dbReference type="PROSITE" id="PS52016">
    <property type="entry name" value="TONB_DEPENDENT_REC_3"/>
    <property type="match status" value="1"/>
</dbReference>
<evidence type="ECO:0000259" key="13">
    <source>
        <dbReference type="Pfam" id="PF00593"/>
    </source>
</evidence>
<dbReference type="InterPro" id="IPR039426">
    <property type="entry name" value="TonB-dep_rcpt-like"/>
</dbReference>
<reference evidence="15 16" key="1">
    <citation type="submission" date="2018-03" db="EMBL/GenBank/DDBJ databases">
        <title>Genomic Encyclopedia of Archaeal and Bacterial Type Strains, Phase II (KMG-II): from individual species to whole genera.</title>
        <authorList>
            <person name="Goeker M."/>
        </authorList>
    </citation>
    <scope>NUCLEOTIDE SEQUENCE [LARGE SCALE GENOMIC DNA]</scope>
    <source>
        <strain evidence="15 16">DSM 100214</strain>
    </source>
</reference>
<evidence type="ECO:0000256" key="3">
    <source>
        <dbReference type="ARBA" id="ARBA00022452"/>
    </source>
</evidence>
<comment type="similarity">
    <text evidence="11 12">Belongs to the TonB-dependent receptor family.</text>
</comment>
<dbReference type="Pfam" id="PF07715">
    <property type="entry name" value="Plug"/>
    <property type="match status" value="1"/>
</dbReference>
<keyword evidence="10 11" id="KW-0998">Cell outer membrane</keyword>
<dbReference type="PANTHER" id="PTHR32552">
    <property type="entry name" value="FERRICHROME IRON RECEPTOR-RELATED"/>
    <property type="match status" value="1"/>
</dbReference>
<evidence type="ECO:0000256" key="12">
    <source>
        <dbReference type="RuleBase" id="RU003357"/>
    </source>
</evidence>
<feature type="domain" description="TonB-dependent receptor plug" evidence="14">
    <location>
        <begin position="46"/>
        <end position="149"/>
    </location>
</feature>
<evidence type="ECO:0000313" key="16">
    <source>
        <dbReference type="Proteomes" id="UP000247973"/>
    </source>
</evidence>
<dbReference type="Gene3D" id="2.40.170.20">
    <property type="entry name" value="TonB-dependent receptor, beta-barrel domain"/>
    <property type="match status" value="1"/>
</dbReference>
<dbReference type="Proteomes" id="UP000247973">
    <property type="component" value="Unassembled WGS sequence"/>
</dbReference>
<organism evidence="15 16">
    <name type="scientific">Dysgonomonas alginatilytica</name>
    <dbReference type="NCBI Taxonomy" id="1605892"/>
    <lineage>
        <taxon>Bacteria</taxon>
        <taxon>Pseudomonadati</taxon>
        <taxon>Bacteroidota</taxon>
        <taxon>Bacteroidia</taxon>
        <taxon>Bacteroidales</taxon>
        <taxon>Dysgonomonadaceae</taxon>
        <taxon>Dysgonomonas</taxon>
    </lineage>
</organism>
<dbReference type="PANTHER" id="PTHR32552:SF81">
    <property type="entry name" value="TONB-DEPENDENT OUTER MEMBRANE RECEPTOR"/>
    <property type="match status" value="1"/>
</dbReference>
<keyword evidence="9 11" id="KW-0472">Membrane</keyword>
<keyword evidence="7" id="KW-0406">Ion transport</keyword>
<keyword evidence="3 11" id="KW-1134">Transmembrane beta strand</keyword>
<keyword evidence="6" id="KW-0408">Iron</keyword>
<keyword evidence="4" id="KW-0410">Iron transport</keyword>
<keyword evidence="8 12" id="KW-0798">TonB box</keyword>
<dbReference type="SUPFAM" id="SSF56935">
    <property type="entry name" value="Porins"/>
    <property type="match status" value="1"/>
</dbReference>
<dbReference type="CDD" id="cd01347">
    <property type="entry name" value="ligand_gated_channel"/>
    <property type="match status" value="1"/>
</dbReference>
<sequence>MLLLIHLCYTSNLSAEEIVIPKDSIVMSYTGEEVIIEAFKSNTNLSQLPISATLLSDQIIKERNITNIKEINAFVPNLFIPDYGSKMTSPAYIRGIGSRINAPSVGLYVDGVPYFDRSTFDIDMTDIERVEVLRGPQGTIYGRNTMGGIINVYTKSPYKYKETNVHLGAGNYNRYELGASHYGNISNTFGYSLSGNVFHTGGFFTNKYTGDKADPMDAANGRMRLSWKLAPKLSMHLVSAYEYSDQGGYPYGIYNAENNTVGQVNYNEPSSYLRNMSTNGLNVEYATDKFKLGSMSSFQFYDGKQRIDQDFTEKDLYFVDFYQRQRMYSQEINIKSATKSNYQWQFGTFGFHQSYNTDNDVDNRSTNTHTLQNASNPTKGAALYHQSIINNLLTEGLSLTLGLRYDWEETRMQTIARSRKPDNTVVETTNKRDKDSYSQWTPKAALQYSFRNNQIVYFSASKGFKTGGFNTTAVSEADRTYKSETSWNYEVGTKGSYFDNFLDAEISLFYIDWRDQQVSQNQATGTGYILRNAGKSASKGLEVSTQINPLENLNFQITYGYTHASFKEYMYNTKENIDYSGNFLPMVPRHTFSTAANYTIRLKSDLLDKVILNGQYTALGKIYWNEDNKASQPFYGIFNARASFVKDKVSFDLWSKNIGGKEYVSYYFYNSLAKDSFAQAGKPFTCGVDFRLKF</sequence>
<evidence type="ECO:0000256" key="1">
    <source>
        <dbReference type="ARBA" id="ARBA00004571"/>
    </source>
</evidence>
<keyword evidence="16" id="KW-1185">Reference proteome</keyword>
<evidence type="ECO:0000256" key="10">
    <source>
        <dbReference type="ARBA" id="ARBA00023237"/>
    </source>
</evidence>
<name>A0A2V3Q1D2_9BACT</name>
<dbReference type="GO" id="GO:0006826">
    <property type="term" value="P:iron ion transport"/>
    <property type="evidence" value="ECO:0007669"/>
    <property type="project" value="UniProtKB-KW"/>
</dbReference>
<comment type="subcellular location">
    <subcellularLocation>
        <location evidence="1 11">Cell outer membrane</location>
        <topology evidence="1 11">Multi-pass membrane protein</topology>
    </subcellularLocation>
</comment>
<dbReference type="Pfam" id="PF00593">
    <property type="entry name" value="TonB_dep_Rec_b-barrel"/>
    <property type="match status" value="1"/>
</dbReference>
<gene>
    <name evidence="15" type="ORF">CLV62_101404</name>
</gene>
<evidence type="ECO:0000256" key="4">
    <source>
        <dbReference type="ARBA" id="ARBA00022496"/>
    </source>
</evidence>
<accession>A0A2V3Q1D2</accession>
<dbReference type="InterPro" id="IPR012910">
    <property type="entry name" value="Plug_dom"/>
</dbReference>
<dbReference type="AlphaFoldDB" id="A0A2V3Q1D2"/>